<reference evidence="4 5" key="1">
    <citation type="submission" date="2020-02" db="EMBL/GenBank/DDBJ databases">
        <authorList>
            <person name="Kim Y.B."/>
            <person name="Roh S.W."/>
        </authorList>
    </citation>
    <scope>NUCLEOTIDE SEQUENCE [LARGE SCALE GENOMIC DNA]</scope>
    <source>
        <strain evidence="4 5">DSM 103574</strain>
    </source>
</reference>
<dbReference type="SUPFAM" id="SSF69360">
    <property type="entry name" value="Cell wall binding repeat"/>
    <property type="match status" value="1"/>
</dbReference>
<evidence type="ECO:0000259" key="3">
    <source>
        <dbReference type="PROSITE" id="PS51272"/>
    </source>
</evidence>
<dbReference type="Gene3D" id="2.60.40.10">
    <property type="entry name" value="Immunoglobulins"/>
    <property type="match status" value="2"/>
</dbReference>
<dbReference type="CDD" id="cd11304">
    <property type="entry name" value="Cadherin_repeat"/>
    <property type="match status" value="1"/>
</dbReference>
<dbReference type="KEGG" id="abut:Ami103574_06840"/>
<evidence type="ECO:0000256" key="1">
    <source>
        <dbReference type="ARBA" id="ARBA00022737"/>
    </source>
</evidence>
<dbReference type="EMBL" id="CP048649">
    <property type="protein sequence ID" value="QIB69061.1"/>
    <property type="molecule type" value="Genomic_DNA"/>
</dbReference>
<organism evidence="4 5">
    <name type="scientific">Aminipila butyrica</name>
    <dbReference type="NCBI Taxonomy" id="433296"/>
    <lineage>
        <taxon>Bacteria</taxon>
        <taxon>Bacillati</taxon>
        <taxon>Bacillota</taxon>
        <taxon>Clostridia</taxon>
        <taxon>Peptostreptococcales</taxon>
        <taxon>Anaerovoracaceae</taxon>
        <taxon>Aminipila</taxon>
    </lineage>
</organism>
<dbReference type="PROSITE" id="PS51272">
    <property type="entry name" value="SLH"/>
    <property type="match status" value="3"/>
</dbReference>
<name>A0A858BSV2_9FIRM</name>
<dbReference type="Proteomes" id="UP000466848">
    <property type="component" value="Chromosome"/>
</dbReference>
<evidence type="ECO:0000313" key="5">
    <source>
        <dbReference type="Proteomes" id="UP000466848"/>
    </source>
</evidence>
<dbReference type="Pfam" id="PF00395">
    <property type="entry name" value="SLH"/>
    <property type="match status" value="3"/>
</dbReference>
<keyword evidence="1" id="KW-0677">Repeat</keyword>
<proteinExistence type="predicted"/>
<evidence type="ECO:0000256" key="2">
    <source>
        <dbReference type="PROSITE-ProRule" id="PRU00591"/>
    </source>
</evidence>
<keyword evidence="5" id="KW-1185">Reference proteome</keyword>
<feature type="domain" description="SLH" evidence="3">
    <location>
        <begin position="901"/>
        <end position="964"/>
    </location>
</feature>
<feature type="domain" description="SLH" evidence="3">
    <location>
        <begin position="965"/>
        <end position="1025"/>
    </location>
</feature>
<dbReference type="InterPro" id="IPR046240">
    <property type="entry name" value="DUF6273"/>
</dbReference>
<dbReference type="Pfam" id="PF01473">
    <property type="entry name" value="Choline_bind_1"/>
    <property type="match status" value="3"/>
</dbReference>
<dbReference type="Gene3D" id="2.10.270.10">
    <property type="entry name" value="Cholin Binding"/>
    <property type="match status" value="1"/>
</dbReference>
<dbReference type="PROSITE" id="PS51170">
    <property type="entry name" value="CW"/>
    <property type="match status" value="1"/>
</dbReference>
<dbReference type="InterPro" id="IPR051465">
    <property type="entry name" value="Cell_Envelope_Struct_Comp"/>
</dbReference>
<dbReference type="AlphaFoldDB" id="A0A858BSV2"/>
<dbReference type="InterPro" id="IPR013783">
    <property type="entry name" value="Ig-like_fold"/>
</dbReference>
<feature type="domain" description="SLH" evidence="3">
    <location>
        <begin position="1028"/>
        <end position="1091"/>
    </location>
</feature>
<dbReference type="InterPro" id="IPR001119">
    <property type="entry name" value="SLH_dom"/>
</dbReference>
<gene>
    <name evidence="4" type="ORF">Ami103574_06840</name>
</gene>
<feature type="repeat" description="Cell wall-binding" evidence="2">
    <location>
        <begin position="1175"/>
        <end position="1194"/>
    </location>
</feature>
<accession>A0A858BSV2</accession>
<dbReference type="Pfam" id="PF19789">
    <property type="entry name" value="DUF6273"/>
    <property type="match status" value="1"/>
</dbReference>
<evidence type="ECO:0000313" key="4">
    <source>
        <dbReference type="EMBL" id="QIB69061.1"/>
    </source>
</evidence>
<sequence>MIQVNNKNFQWVLAALLFTAVILSSATISVYAAAPLDVALKGSIVGFGGKQWHVIGYNGTGVASEKDSMTLLAKDSFYTTKFDADGSSNHYSGSNLQTSMTAAYNGLSSQEQELVIARDLEGGATYNDGSERVSGEAVADASFWPLSVREAYLLDATVHPYRSSKHWWLRSPGSNDTRGAVVSENGGVDGNGLNISYDRGIRPAFKLDLTSVIFSSGAIEGKPSTVGSLTTAGSSAEVVKLTVKNNEQTLNVIATEAQATQTGSNIYFSYEDATTGTNQYVSCVLTDQDDVVKYYGKLADSSSTASGKLSIPLSGVADGTYTLKLFSEQNNGDNFTDFASIPVEMKIMVSNASGRINDFGGTVLSDNAGLVSIAGQSITAGAEEGTSSAPRTTTVTVVKSVSSISASDIIAAEGARLSLYSDSGFTTEEGVSLDMGSENHLYIKVTAESGAILYYDVTVVRGKPPVTPTLTMIDIKTTLTAGDEKDGQSVATASVGGFSGSPIGYSISEGTLPSGLGLNPSTGEITVTAAADLVPGLTTTVTIQAEHDQELATAVLIITVRPGSPTESPTITVAPTILSFGPVRTGSTYSIFLTIDGLNLTKDMVYAVSGSSDGFSLDASLWNEVSGGTLQVTFHPTQEKSYAGVIEFTSSGASPVTVILSGSGYASGGSHSGRNNSDYSAKTTIIVAPVAQPDQPSLGIIRGKVAGTNKQATFTVAGSTVKTALKKAQADAKNLKRTDFGVGARVELDTPSTAELTVTLERTALEHLVNGGSKSFELAGTPISLAFDRQALSELQKQSTGDVTIQVTPVTVPDVRHAYDIRIGFMKDGKSATVTSLGAGSVSLSIPYTPAKGEALRYLDAVYVDRDGKISYISESAYDTSSGSMVLRTNHFSVYGVGYTLPSKKFSDIESHWAKGFIDYVVGRGLFVGNGENKFNADTAITRGDFVTALGRLAAVDLQEYTKSSFTDVKNDSSYFPYVEWSYRNGIVQGIDNRHFAPDQAISRQDAAVILQNYATVTGYKLPNLGNGVNFVDVSNIGSLYKTAVSAVQQSGLMEGKSNDHFNPTGWTTRGEASAILYRYIKLTIDPATAQGWVENDAGQHLYYKNGKPLTDTQTIEGIPYFFYSKGILKTGWVKDDTGDWRFYFGSRGIIGWWDIDTDGKNNRYYFDTNGKLILGKWLQIEDKWYYFNTDGSLARSTKIDGHEVDANGVRKDEVSH</sequence>
<dbReference type="PANTHER" id="PTHR43308">
    <property type="entry name" value="OUTER MEMBRANE PROTEIN ALPHA-RELATED"/>
    <property type="match status" value="1"/>
</dbReference>
<dbReference type="RefSeq" id="WP_163065977.1">
    <property type="nucleotide sequence ID" value="NZ_CP048649.1"/>
</dbReference>
<protein>
    <recommendedName>
        <fullName evidence="3">SLH domain-containing protein</fullName>
    </recommendedName>
</protein>
<dbReference type="InterPro" id="IPR018337">
    <property type="entry name" value="Cell_wall/Cho-bd_repeat"/>
</dbReference>